<evidence type="ECO:0000256" key="1">
    <source>
        <dbReference type="SAM" id="SignalP"/>
    </source>
</evidence>
<accession>A0A0M8MC49</accession>
<feature type="chain" id="PRO_5005818222" description="Fibronectin type-III domain-containing protein" evidence="1">
    <location>
        <begin position="22"/>
        <end position="261"/>
    </location>
</feature>
<dbReference type="EMBL" id="LIYD01000005">
    <property type="protein sequence ID" value="KOS07055.1"/>
    <property type="molecule type" value="Genomic_DNA"/>
</dbReference>
<evidence type="ECO:0000313" key="3">
    <source>
        <dbReference type="Proteomes" id="UP000037755"/>
    </source>
</evidence>
<name>A0A0M8MC49_9FLAO</name>
<proteinExistence type="predicted"/>
<comment type="caution">
    <text evidence="2">The sequence shown here is derived from an EMBL/GenBank/DDBJ whole genome shotgun (WGS) entry which is preliminary data.</text>
</comment>
<keyword evidence="3" id="KW-1185">Reference proteome</keyword>
<organism evidence="2 3">
    <name type="scientific">Flavobacterium akiainvivens</name>
    <dbReference type="NCBI Taxonomy" id="1202724"/>
    <lineage>
        <taxon>Bacteria</taxon>
        <taxon>Pseudomonadati</taxon>
        <taxon>Bacteroidota</taxon>
        <taxon>Flavobacteriia</taxon>
        <taxon>Flavobacteriales</taxon>
        <taxon>Flavobacteriaceae</taxon>
        <taxon>Flavobacterium</taxon>
    </lineage>
</organism>
<dbReference type="STRING" id="1202724.AM493_14195"/>
<evidence type="ECO:0008006" key="4">
    <source>
        <dbReference type="Google" id="ProtNLM"/>
    </source>
</evidence>
<dbReference type="AlphaFoldDB" id="A0A0M8MC49"/>
<evidence type="ECO:0000313" key="2">
    <source>
        <dbReference type="EMBL" id="KOS07055.1"/>
    </source>
</evidence>
<keyword evidence="1" id="KW-0732">Signal</keyword>
<gene>
    <name evidence="2" type="ORF">AM493_14195</name>
</gene>
<reference evidence="2 3" key="1">
    <citation type="submission" date="2015-08" db="EMBL/GenBank/DDBJ databases">
        <title>Whole genome sequence of Flavobacterium akiainvivens IK-1T, from decaying Wikstroemia oahuensis, an endemic Hawaiian shrub.</title>
        <authorList>
            <person name="Wan X."/>
            <person name="Hou S."/>
            <person name="Saito J."/>
            <person name="Donachie S."/>
        </authorList>
    </citation>
    <scope>NUCLEOTIDE SEQUENCE [LARGE SCALE GENOMIC DNA]</scope>
    <source>
        <strain evidence="2 3">IK-1</strain>
    </source>
</reference>
<dbReference type="OrthoDB" id="9765957at2"/>
<dbReference type="RefSeq" id="WP_054408692.1">
    <property type="nucleotide sequence ID" value="NZ_FOYA01000009.1"/>
</dbReference>
<dbReference type="PATRIC" id="fig|1202724.3.peg.2948"/>
<dbReference type="Proteomes" id="UP000037755">
    <property type="component" value="Unassembled WGS sequence"/>
</dbReference>
<sequence>MKKKILLFSLPLVLTSCGVENIITATPLVTTFEAINIQDTHAEIGGEVYNDAGSRVTENGVVLSTTSALPTVNDIKVVAGTGEGVFYGVYDELQDNTTYYYRAFGTNSNGTGYGEVVTFTTLPSSCSPELDNQIATGTATLTVNDVVKETSWLNYDNGNIQYFTEPLANNTVVTLQFYETHQQPPATGTYSTTQIFKNEDTPSVWKVRILFSTNGQDNSGTLAPDGEFVFVENNNGTITFTFCDTYINSQYSLNGKFTYIP</sequence>
<protein>
    <recommendedName>
        <fullName evidence="4">Fibronectin type-III domain-containing protein</fullName>
    </recommendedName>
</protein>
<feature type="signal peptide" evidence="1">
    <location>
        <begin position="1"/>
        <end position="21"/>
    </location>
</feature>
<dbReference type="PROSITE" id="PS51257">
    <property type="entry name" value="PROKAR_LIPOPROTEIN"/>
    <property type="match status" value="1"/>
</dbReference>